<dbReference type="PROSITE" id="PS51257">
    <property type="entry name" value="PROKAR_LIPOPROTEIN"/>
    <property type="match status" value="1"/>
</dbReference>
<evidence type="ECO:0000256" key="1">
    <source>
        <dbReference type="SAM" id="SignalP"/>
    </source>
</evidence>
<keyword evidence="1" id="KW-0732">Signal</keyword>
<dbReference type="Proteomes" id="UP000676409">
    <property type="component" value="Chromosome"/>
</dbReference>
<feature type="chain" id="PRO_5037309955" description="Lipoprotein" evidence="1">
    <location>
        <begin position="19"/>
        <end position="130"/>
    </location>
</feature>
<proteinExistence type="predicted"/>
<dbReference type="RefSeq" id="WP_211938159.1">
    <property type="nucleotide sequence ID" value="NZ_CP073078.1"/>
</dbReference>
<protein>
    <recommendedName>
        <fullName evidence="4">Lipoprotein</fullName>
    </recommendedName>
</protein>
<sequence>MTRTVLLAAVVAAGLALSACEKQIEAPMDRGLCTQLVFKNGKAQFNTVSKNEPTLEACAASLEGMRLRFLRLGGSMETISGAYQGQFLFLQPEGVFTSQSFTGARFLLLVRTGDGRLAKLGAGPMGNTAP</sequence>
<reference evidence="2" key="1">
    <citation type="submission" date="2021-04" db="EMBL/GenBank/DDBJ databases">
        <title>The complete genome sequence of Caulobacter sp. S6.</title>
        <authorList>
            <person name="Tang Y."/>
            <person name="Ouyang W."/>
            <person name="Liu Q."/>
            <person name="Huang B."/>
            <person name="Guo Z."/>
            <person name="Lei P."/>
        </authorList>
    </citation>
    <scope>NUCLEOTIDE SEQUENCE</scope>
    <source>
        <strain evidence="2">S6</strain>
    </source>
</reference>
<gene>
    <name evidence="2" type="ORF">KCG34_24275</name>
</gene>
<dbReference type="KEGG" id="caul:KCG34_24275"/>
<keyword evidence="3" id="KW-1185">Reference proteome</keyword>
<organism evidence="2 3">
    <name type="scientific">Phenylobacterium montanum</name>
    <dbReference type="NCBI Taxonomy" id="2823693"/>
    <lineage>
        <taxon>Bacteria</taxon>
        <taxon>Pseudomonadati</taxon>
        <taxon>Pseudomonadota</taxon>
        <taxon>Alphaproteobacteria</taxon>
        <taxon>Caulobacterales</taxon>
        <taxon>Caulobacteraceae</taxon>
        <taxon>Phenylobacterium</taxon>
    </lineage>
</organism>
<dbReference type="AlphaFoldDB" id="A0A975FZ27"/>
<evidence type="ECO:0000313" key="3">
    <source>
        <dbReference type="Proteomes" id="UP000676409"/>
    </source>
</evidence>
<name>A0A975FZ27_9CAUL</name>
<feature type="signal peptide" evidence="1">
    <location>
        <begin position="1"/>
        <end position="18"/>
    </location>
</feature>
<accession>A0A975FZ27</accession>
<dbReference type="EMBL" id="CP073078">
    <property type="protein sequence ID" value="QUD88108.1"/>
    <property type="molecule type" value="Genomic_DNA"/>
</dbReference>
<evidence type="ECO:0008006" key="4">
    <source>
        <dbReference type="Google" id="ProtNLM"/>
    </source>
</evidence>
<evidence type="ECO:0000313" key="2">
    <source>
        <dbReference type="EMBL" id="QUD88108.1"/>
    </source>
</evidence>